<evidence type="ECO:0000313" key="2">
    <source>
        <dbReference type="EMBL" id="AFK48329.1"/>
    </source>
</evidence>
<name>I3T737_MEDTR</name>
<organism evidence="2">
    <name type="scientific">Medicago truncatula</name>
    <name type="common">Barrel medic</name>
    <name type="synonym">Medicago tribuloides</name>
    <dbReference type="NCBI Taxonomy" id="3880"/>
    <lineage>
        <taxon>Eukaryota</taxon>
        <taxon>Viridiplantae</taxon>
        <taxon>Streptophyta</taxon>
        <taxon>Embryophyta</taxon>
        <taxon>Tracheophyta</taxon>
        <taxon>Spermatophyta</taxon>
        <taxon>Magnoliopsida</taxon>
        <taxon>eudicotyledons</taxon>
        <taxon>Gunneridae</taxon>
        <taxon>Pentapetalae</taxon>
        <taxon>rosids</taxon>
        <taxon>fabids</taxon>
        <taxon>Fabales</taxon>
        <taxon>Fabaceae</taxon>
        <taxon>Papilionoideae</taxon>
        <taxon>50 kb inversion clade</taxon>
        <taxon>NPAAA clade</taxon>
        <taxon>Hologalegina</taxon>
        <taxon>IRL clade</taxon>
        <taxon>Trifolieae</taxon>
        <taxon>Medicago</taxon>
    </lineage>
</organism>
<protein>
    <submittedName>
        <fullName evidence="2">Uncharacterized protein</fullName>
    </submittedName>
</protein>
<dbReference type="AlphaFoldDB" id="I3T737"/>
<reference evidence="2" key="1">
    <citation type="submission" date="2012-05" db="EMBL/GenBank/DDBJ databases">
        <authorList>
            <person name="Krishnakumar V."/>
            <person name="Cheung F."/>
            <person name="Xiao Y."/>
            <person name="Chan A."/>
            <person name="Moskal W.A."/>
            <person name="Town C.D."/>
        </authorList>
    </citation>
    <scope>NUCLEOTIDE SEQUENCE</scope>
</reference>
<feature type="region of interest" description="Disordered" evidence="1">
    <location>
        <begin position="13"/>
        <end position="41"/>
    </location>
</feature>
<accession>I3T737</accession>
<sequence>MPLRTRLLHFAPTSSNSYGSIPQASVSSSTNKLDTTEQESGPTCKTLCMLSPYAFFKMGNACSSSNVHDEAPSSLLRSLISLLAPPELL</sequence>
<proteinExistence type="evidence at transcript level"/>
<evidence type="ECO:0000256" key="1">
    <source>
        <dbReference type="SAM" id="MobiDB-lite"/>
    </source>
</evidence>
<dbReference type="EMBL" id="BT148535">
    <property type="protein sequence ID" value="AFK48329.1"/>
    <property type="molecule type" value="mRNA"/>
</dbReference>